<keyword evidence="8 12" id="KW-0472">Membrane</keyword>
<dbReference type="Proteomes" id="UP000183832">
    <property type="component" value="Unassembled WGS sequence"/>
</dbReference>
<protein>
    <recommendedName>
        <fullName evidence="3">Transmembrane protein 231</fullName>
    </recommendedName>
</protein>
<dbReference type="EMBL" id="CVRI01000039">
    <property type="protein sequence ID" value="CRK94695.1"/>
    <property type="molecule type" value="Genomic_DNA"/>
</dbReference>
<dbReference type="GO" id="GO:0032880">
    <property type="term" value="P:regulation of protein localization"/>
    <property type="evidence" value="ECO:0007669"/>
    <property type="project" value="TreeGrafter"/>
</dbReference>
<evidence type="ECO:0000256" key="9">
    <source>
        <dbReference type="ARBA" id="ARBA00023180"/>
    </source>
</evidence>
<sequence>MSLITLHRKCSIAYENRLCSFAAFITLCVLLMAVISPFVWIYKSNSDKFSRNNDFIIFSQPVIKFKYKFILLAENSMDNEEKVIMCSSFDLLNNEHQGENCAKLKVVEKDENYDGVPDEIQLSVELHTTHKYGIKMLSLVAFFDGFVYDQCLFNIPTAIVVIQKPFVNLYNRKILISGSFQPYQNQALQCPFLLRRVRSHFFYERINENQTNLDEFHFENIKENLERNPIFFYFQESSTELQEIEEDKTIVRIKINIPEIPIRYRKTFWQLVNDLWINYIAIFLITLTVYKFILNYLFENRYLRALKRNHLLKKEY</sequence>
<evidence type="ECO:0000256" key="11">
    <source>
        <dbReference type="ARBA" id="ARBA00024803"/>
    </source>
</evidence>
<evidence type="ECO:0000256" key="6">
    <source>
        <dbReference type="ARBA" id="ARBA00022989"/>
    </source>
</evidence>
<evidence type="ECO:0000256" key="5">
    <source>
        <dbReference type="ARBA" id="ARBA00022692"/>
    </source>
</evidence>
<comment type="function">
    <text evidence="11">Transmembrane component of the tectonic-like complex, a complex localized at the transition zone of primary cilia and acting as a barrier that prevents diffusion of transmembrane proteins between the cilia and plasma membranes. Required for ciliogenesis and sonic hedgehog/SHH signaling.</text>
</comment>
<evidence type="ECO:0000256" key="7">
    <source>
        <dbReference type="ARBA" id="ARBA00023069"/>
    </source>
</evidence>
<reference evidence="13 14" key="1">
    <citation type="submission" date="2015-04" db="EMBL/GenBank/DDBJ databases">
        <authorList>
            <person name="Syromyatnikov M.Y."/>
            <person name="Popov V.N."/>
        </authorList>
    </citation>
    <scope>NUCLEOTIDE SEQUENCE [LARGE SCALE GENOMIC DNA]</scope>
</reference>
<proteinExistence type="inferred from homology"/>
<evidence type="ECO:0000313" key="14">
    <source>
        <dbReference type="Proteomes" id="UP000183832"/>
    </source>
</evidence>
<dbReference type="Pfam" id="PF10149">
    <property type="entry name" value="TM231"/>
    <property type="match status" value="1"/>
</dbReference>
<evidence type="ECO:0000256" key="8">
    <source>
        <dbReference type="ARBA" id="ARBA00023136"/>
    </source>
</evidence>
<gene>
    <name evidence="13" type="ORF">CLUMA_CG008195</name>
</gene>
<comment type="similarity">
    <text evidence="2">Belongs to the TMEM231 family.</text>
</comment>
<keyword evidence="10" id="KW-0966">Cell projection</keyword>
<dbReference type="GO" id="GO:0035869">
    <property type="term" value="C:ciliary transition zone"/>
    <property type="evidence" value="ECO:0007669"/>
    <property type="project" value="TreeGrafter"/>
</dbReference>
<dbReference type="InterPro" id="IPR019306">
    <property type="entry name" value="TMEM231"/>
</dbReference>
<evidence type="ECO:0000256" key="1">
    <source>
        <dbReference type="ARBA" id="ARBA00004272"/>
    </source>
</evidence>
<evidence type="ECO:0000313" key="13">
    <source>
        <dbReference type="EMBL" id="CRK94695.1"/>
    </source>
</evidence>
<keyword evidence="5 12" id="KW-0812">Transmembrane</keyword>
<feature type="transmembrane region" description="Helical" evidence="12">
    <location>
        <begin position="21"/>
        <end position="42"/>
    </location>
</feature>
<dbReference type="PANTHER" id="PTHR14605">
    <property type="entry name" value="CHST5 PROTEIN"/>
    <property type="match status" value="1"/>
</dbReference>
<dbReference type="GO" id="GO:0060170">
    <property type="term" value="C:ciliary membrane"/>
    <property type="evidence" value="ECO:0007669"/>
    <property type="project" value="UniProtKB-SubCell"/>
</dbReference>
<comment type="subcellular location">
    <subcellularLocation>
        <location evidence="1">Cell projection</location>
        <location evidence="1">Cilium membrane</location>
        <topology evidence="1">Multi-pass membrane protein</topology>
    </subcellularLocation>
</comment>
<dbReference type="STRING" id="568069.A0A1J1I2X0"/>
<evidence type="ECO:0000256" key="10">
    <source>
        <dbReference type="ARBA" id="ARBA00023273"/>
    </source>
</evidence>
<name>A0A1J1I2X0_9DIPT</name>
<keyword evidence="6 12" id="KW-1133">Transmembrane helix</keyword>
<accession>A0A1J1I2X0</accession>
<keyword evidence="14" id="KW-1185">Reference proteome</keyword>
<evidence type="ECO:0000256" key="2">
    <source>
        <dbReference type="ARBA" id="ARBA00009082"/>
    </source>
</evidence>
<feature type="transmembrane region" description="Helical" evidence="12">
    <location>
        <begin position="276"/>
        <end position="298"/>
    </location>
</feature>
<keyword evidence="9" id="KW-0325">Glycoprotein</keyword>
<evidence type="ECO:0000256" key="4">
    <source>
        <dbReference type="ARBA" id="ARBA00022475"/>
    </source>
</evidence>
<dbReference type="PANTHER" id="PTHR14605:SF1">
    <property type="entry name" value="TRANSMEMBRANE PROTEIN 231"/>
    <property type="match status" value="1"/>
</dbReference>
<dbReference type="AlphaFoldDB" id="A0A1J1I2X0"/>
<keyword evidence="4" id="KW-1003">Cell membrane</keyword>
<organism evidence="13 14">
    <name type="scientific">Clunio marinus</name>
    <dbReference type="NCBI Taxonomy" id="568069"/>
    <lineage>
        <taxon>Eukaryota</taxon>
        <taxon>Metazoa</taxon>
        <taxon>Ecdysozoa</taxon>
        <taxon>Arthropoda</taxon>
        <taxon>Hexapoda</taxon>
        <taxon>Insecta</taxon>
        <taxon>Pterygota</taxon>
        <taxon>Neoptera</taxon>
        <taxon>Endopterygota</taxon>
        <taxon>Diptera</taxon>
        <taxon>Nematocera</taxon>
        <taxon>Chironomoidea</taxon>
        <taxon>Chironomidae</taxon>
        <taxon>Clunio</taxon>
    </lineage>
</organism>
<keyword evidence="7" id="KW-0969">Cilium</keyword>
<evidence type="ECO:0000256" key="12">
    <source>
        <dbReference type="SAM" id="Phobius"/>
    </source>
</evidence>
<dbReference type="OrthoDB" id="426438at2759"/>
<evidence type="ECO:0000256" key="3">
    <source>
        <dbReference type="ARBA" id="ARBA00015087"/>
    </source>
</evidence>
<dbReference type="GO" id="GO:0060271">
    <property type="term" value="P:cilium assembly"/>
    <property type="evidence" value="ECO:0007669"/>
    <property type="project" value="TreeGrafter"/>
</dbReference>